<evidence type="ECO:0000256" key="3">
    <source>
        <dbReference type="PROSITE-ProRule" id="PRU00169"/>
    </source>
</evidence>
<protein>
    <submittedName>
        <fullName evidence="5">Response regulator</fullName>
    </submittedName>
</protein>
<dbReference type="RefSeq" id="WP_264281296.1">
    <property type="nucleotide sequence ID" value="NZ_CP107006.1"/>
</dbReference>
<sequence length="123" mass="13467">MEKDLLIVDDDARNIFALRAVLKSRGINCVTAGSAAEAMSMLTNNHNVGVVLMDVMMPDMDGFEALQLIRSIEAVKLLPVIAVTAKAMKGDRERCLSAGFDDYVSKPIDVDELLVKIKEHFTA</sequence>
<dbReference type="SUPFAM" id="SSF52172">
    <property type="entry name" value="CheY-like"/>
    <property type="match status" value="1"/>
</dbReference>
<evidence type="ECO:0000256" key="1">
    <source>
        <dbReference type="ARBA" id="ARBA00022553"/>
    </source>
</evidence>
<dbReference type="PANTHER" id="PTHR45339">
    <property type="entry name" value="HYBRID SIGNAL TRANSDUCTION HISTIDINE KINASE J"/>
    <property type="match status" value="1"/>
</dbReference>
<dbReference type="InterPro" id="IPR011006">
    <property type="entry name" value="CheY-like_superfamily"/>
</dbReference>
<dbReference type="EMBL" id="CP107006">
    <property type="protein sequence ID" value="UYQ93175.1"/>
    <property type="molecule type" value="Genomic_DNA"/>
</dbReference>
<name>A0ABY6J0X2_9BACT</name>
<gene>
    <name evidence="5" type="ORF">MKQ68_24130</name>
</gene>
<reference evidence="5" key="1">
    <citation type="submission" date="2022-10" db="EMBL/GenBank/DDBJ databases">
        <title>Chitinophaga sp. nov., isolated from soil.</title>
        <authorList>
            <person name="Jeon C.O."/>
        </authorList>
    </citation>
    <scope>NUCLEOTIDE SEQUENCE</scope>
    <source>
        <strain evidence="5">R8</strain>
    </source>
</reference>
<evidence type="ECO:0000313" key="6">
    <source>
        <dbReference type="Proteomes" id="UP001162741"/>
    </source>
</evidence>
<keyword evidence="1 3" id="KW-0597">Phosphoprotein</keyword>
<dbReference type="Pfam" id="PF00072">
    <property type="entry name" value="Response_reg"/>
    <property type="match status" value="1"/>
</dbReference>
<proteinExistence type="predicted"/>
<dbReference type="PANTHER" id="PTHR45339:SF1">
    <property type="entry name" value="HYBRID SIGNAL TRANSDUCTION HISTIDINE KINASE J"/>
    <property type="match status" value="1"/>
</dbReference>
<dbReference type="SMART" id="SM00448">
    <property type="entry name" value="REC"/>
    <property type="match status" value="1"/>
</dbReference>
<dbReference type="CDD" id="cd17546">
    <property type="entry name" value="REC_hyHK_CKI1_RcsC-like"/>
    <property type="match status" value="1"/>
</dbReference>
<evidence type="ECO:0000256" key="2">
    <source>
        <dbReference type="ARBA" id="ARBA00023012"/>
    </source>
</evidence>
<evidence type="ECO:0000313" key="5">
    <source>
        <dbReference type="EMBL" id="UYQ93175.1"/>
    </source>
</evidence>
<keyword evidence="2" id="KW-0902">Two-component regulatory system</keyword>
<organism evidence="5 6">
    <name type="scientific">Chitinophaga horti</name>
    <dbReference type="NCBI Taxonomy" id="2920382"/>
    <lineage>
        <taxon>Bacteria</taxon>
        <taxon>Pseudomonadati</taxon>
        <taxon>Bacteroidota</taxon>
        <taxon>Chitinophagia</taxon>
        <taxon>Chitinophagales</taxon>
        <taxon>Chitinophagaceae</taxon>
        <taxon>Chitinophaga</taxon>
    </lineage>
</organism>
<dbReference type="Gene3D" id="3.40.50.2300">
    <property type="match status" value="1"/>
</dbReference>
<accession>A0ABY6J0X2</accession>
<dbReference type="PROSITE" id="PS50110">
    <property type="entry name" value="RESPONSE_REGULATORY"/>
    <property type="match status" value="1"/>
</dbReference>
<keyword evidence="6" id="KW-1185">Reference proteome</keyword>
<evidence type="ECO:0000259" key="4">
    <source>
        <dbReference type="PROSITE" id="PS50110"/>
    </source>
</evidence>
<dbReference type="Proteomes" id="UP001162741">
    <property type="component" value="Chromosome"/>
</dbReference>
<dbReference type="InterPro" id="IPR001789">
    <property type="entry name" value="Sig_transdc_resp-reg_receiver"/>
</dbReference>
<feature type="modified residue" description="4-aspartylphosphate" evidence="3">
    <location>
        <position position="54"/>
    </location>
</feature>
<feature type="domain" description="Response regulatory" evidence="4">
    <location>
        <begin position="4"/>
        <end position="121"/>
    </location>
</feature>